<evidence type="ECO:0000313" key="2">
    <source>
        <dbReference type="EMBL" id="CAG9538421.1"/>
    </source>
</evidence>
<keyword evidence="1" id="KW-0472">Membrane</keyword>
<name>A0A8J2Q8Q5_9BILA</name>
<keyword evidence="1" id="KW-1133">Transmembrane helix</keyword>
<dbReference type="Proteomes" id="UP000746747">
    <property type="component" value="Unassembled WGS sequence"/>
</dbReference>
<reference evidence="2" key="1">
    <citation type="submission" date="2021-09" db="EMBL/GenBank/DDBJ databases">
        <authorList>
            <consortium name="Pathogen Informatics"/>
        </authorList>
    </citation>
    <scope>NUCLEOTIDE SEQUENCE</scope>
</reference>
<keyword evidence="3" id="KW-1185">Reference proteome</keyword>
<feature type="transmembrane region" description="Helical" evidence="1">
    <location>
        <begin position="45"/>
        <end position="68"/>
    </location>
</feature>
<comment type="caution">
    <text evidence="2">The sequence shown here is derived from an EMBL/GenBank/DDBJ whole genome shotgun (WGS) entry which is preliminary data.</text>
</comment>
<organism evidence="2 3">
    <name type="scientific">Cercopithifilaria johnstoni</name>
    <dbReference type="NCBI Taxonomy" id="2874296"/>
    <lineage>
        <taxon>Eukaryota</taxon>
        <taxon>Metazoa</taxon>
        <taxon>Ecdysozoa</taxon>
        <taxon>Nematoda</taxon>
        <taxon>Chromadorea</taxon>
        <taxon>Rhabditida</taxon>
        <taxon>Spirurina</taxon>
        <taxon>Spiruromorpha</taxon>
        <taxon>Filarioidea</taxon>
        <taxon>Onchocercidae</taxon>
        <taxon>Cercopithifilaria</taxon>
    </lineage>
</organism>
<sequence>MHKQGILENGEKRTENGVFNNFMVERQIPLAISSSMLPIYKRTEFMVLSAGVVVYWILMVFIGAILIMCCICTKFRANEDDEDEITQKKKGKK</sequence>
<evidence type="ECO:0000313" key="3">
    <source>
        <dbReference type="Proteomes" id="UP000746747"/>
    </source>
</evidence>
<evidence type="ECO:0000256" key="1">
    <source>
        <dbReference type="SAM" id="Phobius"/>
    </source>
</evidence>
<gene>
    <name evidence="2" type="ORF">CJOHNSTONI_LOCUS8132</name>
</gene>
<accession>A0A8J2Q8Q5</accession>
<dbReference type="EMBL" id="CAKAEH010001656">
    <property type="protein sequence ID" value="CAG9538421.1"/>
    <property type="molecule type" value="Genomic_DNA"/>
</dbReference>
<dbReference type="AlphaFoldDB" id="A0A8J2Q8Q5"/>
<keyword evidence="1" id="KW-0812">Transmembrane</keyword>
<dbReference type="OrthoDB" id="5852685at2759"/>
<protein>
    <submittedName>
        <fullName evidence="2">Uncharacterized protein</fullName>
    </submittedName>
</protein>
<proteinExistence type="predicted"/>